<evidence type="ECO:0000313" key="2">
    <source>
        <dbReference type="Proteomes" id="UP000346198"/>
    </source>
</evidence>
<protein>
    <submittedName>
        <fullName evidence="1">Uncharacterized protein</fullName>
    </submittedName>
</protein>
<name>A0A6C2UMG3_9BACT</name>
<proteinExistence type="predicted"/>
<dbReference type="EMBL" id="CAAHFH010000001">
    <property type="protein sequence ID" value="VGO20617.1"/>
    <property type="molecule type" value="Genomic_DNA"/>
</dbReference>
<keyword evidence="2" id="KW-1185">Reference proteome</keyword>
<organism evidence="1 2">
    <name type="scientific">Pontiella sulfatireligans</name>
    <dbReference type="NCBI Taxonomy" id="2750658"/>
    <lineage>
        <taxon>Bacteria</taxon>
        <taxon>Pseudomonadati</taxon>
        <taxon>Kiritimatiellota</taxon>
        <taxon>Kiritimatiellia</taxon>
        <taxon>Kiritimatiellales</taxon>
        <taxon>Pontiellaceae</taxon>
        <taxon>Pontiella</taxon>
    </lineage>
</organism>
<dbReference type="AlphaFoldDB" id="A0A6C2UMG3"/>
<sequence>MKKNQSISGGVLISRYDSGIQYPARKFLEEQWGAERIDLLTAEDPLHLLFHHVDDSAMEVLFNHIADFLEGTSLKRLALAGGCRPDTLTDGEVHFKLKTAAFHLHRHFPEAQIEVLFVNQFSGVVEEVFPGSEQIES</sequence>
<dbReference type="Proteomes" id="UP000346198">
    <property type="component" value="Unassembled WGS sequence"/>
</dbReference>
<dbReference type="RefSeq" id="WP_136062021.1">
    <property type="nucleotide sequence ID" value="NZ_CAAHFH010000001.1"/>
</dbReference>
<evidence type="ECO:0000313" key="1">
    <source>
        <dbReference type="EMBL" id="VGO20617.1"/>
    </source>
</evidence>
<reference evidence="1 2" key="1">
    <citation type="submission" date="2019-04" db="EMBL/GenBank/DDBJ databases">
        <authorList>
            <person name="Van Vliet M D."/>
        </authorList>
    </citation>
    <scope>NUCLEOTIDE SEQUENCE [LARGE SCALE GENOMIC DNA]</scope>
    <source>
        <strain evidence="1 2">F21</strain>
    </source>
</reference>
<accession>A0A6C2UMG3</accession>
<gene>
    <name evidence="1" type="ORF">SCARR_02682</name>
</gene>